<comment type="function">
    <text evidence="7 8">Cell wall formation. Catalyzes the addition of glutamate to the nucleotide precursor UDP-N-acetylmuramoyl-L-alanine (UMA).</text>
</comment>
<dbReference type="GO" id="GO:0008764">
    <property type="term" value="F:UDP-N-acetylmuramoylalanine-D-glutamate ligase activity"/>
    <property type="evidence" value="ECO:0007669"/>
    <property type="project" value="UniProtKB-UniRule"/>
</dbReference>
<dbReference type="InterPro" id="IPR004101">
    <property type="entry name" value="Mur_ligase_C"/>
</dbReference>
<dbReference type="InterPro" id="IPR005762">
    <property type="entry name" value="MurD"/>
</dbReference>
<dbReference type="AlphaFoldDB" id="A0A831WPJ5"/>
<dbReference type="Pfam" id="PF02875">
    <property type="entry name" value="Mur_ligase_C"/>
    <property type="match status" value="1"/>
</dbReference>
<evidence type="ECO:0000256" key="6">
    <source>
        <dbReference type="ARBA" id="ARBA00022840"/>
    </source>
</evidence>
<dbReference type="HAMAP" id="MF_00639">
    <property type="entry name" value="MurD"/>
    <property type="match status" value="1"/>
</dbReference>
<comment type="caution">
    <text evidence="11">The sequence shown here is derived from an EMBL/GenBank/DDBJ whole genome shotgun (WGS) entry which is preliminary data.</text>
</comment>
<evidence type="ECO:0000256" key="8">
    <source>
        <dbReference type="RuleBase" id="RU003664"/>
    </source>
</evidence>
<evidence type="ECO:0000256" key="3">
    <source>
        <dbReference type="ARBA" id="ARBA00022490"/>
    </source>
</evidence>
<accession>A0A831WPJ5</accession>
<dbReference type="EC" id="6.3.2.9" evidence="7 8"/>
<dbReference type="Pfam" id="PF08245">
    <property type="entry name" value="Mur_ligase_M"/>
    <property type="match status" value="1"/>
</dbReference>
<keyword evidence="7 8" id="KW-0132">Cell division</keyword>
<evidence type="ECO:0000259" key="9">
    <source>
        <dbReference type="Pfam" id="PF02875"/>
    </source>
</evidence>
<dbReference type="GO" id="GO:0071555">
    <property type="term" value="P:cell wall organization"/>
    <property type="evidence" value="ECO:0007669"/>
    <property type="project" value="UniProtKB-KW"/>
</dbReference>
<dbReference type="InterPro" id="IPR013221">
    <property type="entry name" value="Mur_ligase_cen"/>
</dbReference>
<evidence type="ECO:0000256" key="2">
    <source>
        <dbReference type="ARBA" id="ARBA00004752"/>
    </source>
</evidence>
<comment type="subcellular location">
    <subcellularLocation>
        <location evidence="1 7 8">Cytoplasm</location>
    </subcellularLocation>
</comment>
<evidence type="ECO:0000256" key="1">
    <source>
        <dbReference type="ARBA" id="ARBA00004496"/>
    </source>
</evidence>
<dbReference type="NCBIfam" id="TIGR01087">
    <property type="entry name" value="murD"/>
    <property type="match status" value="1"/>
</dbReference>
<dbReference type="GO" id="GO:0009252">
    <property type="term" value="P:peptidoglycan biosynthetic process"/>
    <property type="evidence" value="ECO:0007669"/>
    <property type="project" value="UniProtKB-UniRule"/>
</dbReference>
<keyword evidence="3 7" id="KW-0963">Cytoplasm</keyword>
<keyword evidence="7 8" id="KW-0961">Cell wall biogenesis/degradation</keyword>
<comment type="pathway">
    <text evidence="2 7 8">Cell wall biogenesis; peptidoglycan biosynthesis.</text>
</comment>
<feature type="binding site" evidence="7">
    <location>
        <begin position="114"/>
        <end position="120"/>
    </location>
    <ligand>
        <name>ATP</name>
        <dbReference type="ChEBI" id="CHEBI:30616"/>
    </ligand>
</feature>
<gene>
    <name evidence="7 11" type="primary">murD</name>
    <name evidence="11" type="ORF">ENN50_06795</name>
</gene>
<dbReference type="SUPFAM" id="SSF53244">
    <property type="entry name" value="MurD-like peptide ligases, peptide-binding domain"/>
    <property type="match status" value="1"/>
</dbReference>
<dbReference type="GO" id="GO:0005524">
    <property type="term" value="F:ATP binding"/>
    <property type="evidence" value="ECO:0007669"/>
    <property type="project" value="UniProtKB-UniRule"/>
</dbReference>
<comment type="similarity">
    <text evidence="7">Belongs to the MurCDEF family.</text>
</comment>
<dbReference type="PANTHER" id="PTHR43692:SF1">
    <property type="entry name" value="UDP-N-ACETYLMURAMOYLALANINE--D-GLUTAMATE LIGASE"/>
    <property type="match status" value="1"/>
</dbReference>
<feature type="domain" description="Mur ligase central" evidence="10">
    <location>
        <begin position="112"/>
        <end position="306"/>
    </location>
</feature>
<feature type="domain" description="Mur ligase C-terminal" evidence="9">
    <location>
        <begin position="329"/>
        <end position="439"/>
    </location>
</feature>
<comment type="catalytic activity">
    <reaction evidence="7 8">
        <text>UDP-N-acetyl-alpha-D-muramoyl-L-alanine + D-glutamate + ATP = UDP-N-acetyl-alpha-D-muramoyl-L-alanyl-D-glutamate + ADP + phosphate + H(+)</text>
        <dbReference type="Rhea" id="RHEA:16429"/>
        <dbReference type="ChEBI" id="CHEBI:15378"/>
        <dbReference type="ChEBI" id="CHEBI:29986"/>
        <dbReference type="ChEBI" id="CHEBI:30616"/>
        <dbReference type="ChEBI" id="CHEBI:43474"/>
        <dbReference type="ChEBI" id="CHEBI:83898"/>
        <dbReference type="ChEBI" id="CHEBI:83900"/>
        <dbReference type="ChEBI" id="CHEBI:456216"/>
        <dbReference type="EC" id="6.3.2.9"/>
    </reaction>
</comment>
<sequence length="469" mass="50444">MKRDLLNTRTSVIGARRSGVAAALLLREQGAEVFVSEYGDMKACDRAVLDAHGVEWEDGGHSPRVFDASLCVVSPGVPPDSPVMEGIRSRGIEVVSEIEVASWFCRATVIAVTGTDGKTTTASLVSAICREYAREKSFQVFTAGNIGVPFSSVVAQMSSADIAVVEISSYQLETCSTFSPRVSVITNIAPDHLDRYGGSMDAYARAKYRIFASQGEDDVLVVNYDDPLLREKFGSYAGPGPRLAVFGTDCEGVRNFASSGAVISDGRLLLFDAGAEETEVIREEELLKQGFTGRHNVSNALAATMACRAVGVPVECIRRALAGFRGVEHRQEYVCIRNGVICINDSKATNLNALQKALEALDGPLVLIAGGRDKGSDYRVLRELIASKVSFLAAFGEARARFRDAYGDIVHVEEADSLGSAVSLALCAARPGQVLLFSPGCSSFDMFEDFEHRGRVFKQIITEGEHGVS</sequence>
<keyword evidence="7 8" id="KW-0573">Peptidoglycan synthesis</keyword>
<dbReference type="Gene3D" id="3.40.50.720">
    <property type="entry name" value="NAD(P)-binding Rossmann-like Domain"/>
    <property type="match status" value="1"/>
</dbReference>
<keyword evidence="6 7" id="KW-0067">ATP-binding</keyword>
<evidence type="ECO:0000256" key="4">
    <source>
        <dbReference type="ARBA" id="ARBA00022598"/>
    </source>
</evidence>
<keyword evidence="4 7" id="KW-0436">Ligase</keyword>
<keyword evidence="7 8" id="KW-0131">Cell cycle</keyword>
<dbReference type="Gene3D" id="3.40.1190.10">
    <property type="entry name" value="Mur-like, catalytic domain"/>
    <property type="match status" value="1"/>
</dbReference>
<dbReference type="GO" id="GO:0051301">
    <property type="term" value="P:cell division"/>
    <property type="evidence" value="ECO:0007669"/>
    <property type="project" value="UniProtKB-KW"/>
</dbReference>
<proteinExistence type="inferred from homology"/>
<name>A0A831WPJ5_PROAE</name>
<dbReference type="UniPathway" id="UPA00219"/>
<dbReference type="Pfam" id="PF21377">
    <property type="entry name" value="MurD_N"/>
    <property type="match status" value="1"/>
</dbReference>
<evidence type="ECO:0000259" key="10">
    <source>
        <dbReference type="Pfam" id="PF08245"/>
    </source>
</evidence>
<dbReference type="Proteomes" id="UP000886335">
    <property type="component" value="Unassembled WGS sequence"/>
</dbReference>
<dbReference type="GO" id="GO:0008360">
    <property type="term" value="P:regulation of cell shape"/>
    <property type="evidence" value="ECO:0007669"/>
    <property type="project" value="UniProtKB-KW"/>
</dbReference>
<dbReference type="EMBL" id="DSBW01000150">
    <property type="protein sequence ID" value="HED31372.1"/>
    <property type="molecule type" value="Genomic_DNA"/>
</dbReference>
<dbReference type="InterPro" id="IPR036565">
    <property type="entry name" value="Mur-like_cat_sf"/>
</dbReference>
<dbReference type="PANTHER" id="PTHR43692">
    <property type="entry name" value="UDP-N-ACETYLMURAMOYLALANINE--D-GLUTAMATE LIGASE"/>
    <property type="match status" value="1"/>
</dbReference>
<evidence type="ECO:0000256" key="5">
    <source>
        <dbReference type="ARBA" id="ARBA00022741"/>
    </source>
</evidence>
<protein>
    <recommendedName>
        <fullName evidence="7 8">UDP-N-acetylmuramoylalanine--D-glutamate ligase</fullName>
        <ecNumber evidence="7 8">6.3.2.9</ecNumber>
    </recommendedName>
    <alternativeName>
        <fullName evidence="7">D-glutamic acid-adding enzyme</fullName>
    </alternativeName>
    <alternativeName>
        <fullName evidence="7">UDP-N-acetylmuramoyl-L-alanyl-D-glutamate synthetase</fullName>
    </alternativeName>
</protein>
<organism evidence="11">
    <name type="scientific">Prosthecochloris aestuarii</name>
    <dbReference type="NCBI Taxonomy" id="1102"/>
    <lineage>
        <taxon>Bacteria</taxon>
        <taxon>Pseudomonadati</taxon>
        <taxon>Chlorobiota</taxon>
        <taxon>Chlorobiia</taxon>
        <taxon>Chlorobiales</taxon>
        <taxon>Chlorobiaceae</taxon>
        <taxon>Prosthecochloris</taxon>
    </lineage>
</organism>
<keyword evidence="7 8" id="KW-0133">Cell shape</keyword>
<dbReference type="InterPro" id="IPR036615">
    <property type="entry name" value="Mur_ligase_C_dom_sf"/>
</dbReference>
<dbReference type="Gene3D" id="3.90.190.20">
    <property type="entry name" value="Mur ligase, C-terminal domain"/>
    <property type="match status" value="1"/>
</dbReference>
<evidence type="ECO:0000256" key="7">
    <source>
        <dbReference type="HAMAP-Rule" id="MF_00639"/>
    </source>
</evidence>
<dbReference type="SUPFAM" id="SSF51984">
    <property type="entry name" value="MurCD N-terminal domain"/>
    <property type="match status" value="1"/>
</dbReference>
<dbReference type="GO" id="GO:0005737">
    <property type="term" value="C:cytoplasm"/>
    <property type="evidence" value="ECO:0007669"/>
    <property type="project" value="UniProtKB-SubCell"/>
</dbReference>
<evidence type="ECO:0000313" key="11">
    <source>
        <dbReference type="EMBL" id="HED31372.1"/>
    </source>
</evidence>
<dbReference type="SUPFAM" id="SSF53623">
    <property type="entry name" value="MurD-like peptide ligases, catalytic domain"/>
    <property type="match status" value="1"/>
</dbReference>
<keyword evidence="5 7" id="KW-0547">Nucleotide-binding</keyword>
<reference evidence="11" key="1">
    <citation type="journal article" date="2020" name="mSystems">
        <title>Genome- and Community-Level Interaction Insights into Carbon Utilization and Element Cycling Functions of Hydrothermarchaeota in Hydrothermal Sediment.</title>
        <authorList>
            <person name="Zhou Z."/>
            <person name="Liu Y."/>
            <person name="Xu W."/>
            <person name="Pan J."/>
            <person name="Luo Z.H."/>
            <person name="Li M."/>
        </authorList>
    </citation>
    <scope>NUCLEOTIDE SEQUENCE [LARGE SCALE GENOMIC DNA]</scope>
    <source>
        <strain evidence="11">SpSt-1181</strain>
    </source>
</reference>